<dbReference type="Gene3D" id="3.60.10.10">
    <property type="entry name" value="Endonuclease/exonuclease/phosphatase"/>
    <property type="match status" value="1"/>
</dbReference>
<dbReference type="AlphaFoldDB" id="A0A2K3LPD8"/>
<dbReference type="CDD" id="cd01650">
    <property type="entry name" value="RT_nLTR_like"/>
    <property type="match status" value="1"/>
</dbReference>
<proteinExistence type="predicted"/>
<accession>A0A2K3LPD8</accession>
<keyword evidence="2" id="KW-0418">Kinase</keyword>
<keyword evidence="2" id="KW-0808">Transferase</keyword>
<sequence length="649" mass="74514">MEVVDVPVSGKQFSWFSSDGNVMSRLDRFLVSEGFIDKGGISGQWIGERDVSDHCPIWLTCSNANWGPKPFKFNNCWLEHPDFIPFVSSIWESLAIRGKKAFVLKEKLKKLKEKLKVWNREVFGILDLNIDKTVKDLNDAEDLMARGATCMNIANTKELTKKFWEQLHYKESLLKQKSRLKWIQEGDSNSRFFHASIKSRRRRNLLTTLKKGEEWIQGVDSIKNEVKEHFSKIFTEEWVNRPFLQGIDFNKLTNDDNDLLLEPFSEEEVREIIWSCDGNKSPGPDGFNLNFLKFCWPIVKSDVMAFLSEFHSNAVLPKALTSSFLTLVPKKDHPQDLFDYRPICLIGCLYKILSKLLASRLKRVLGKLVSKCQSAFLPQRQILDGVVVLNEILDLAKRRKDKCMMFKVDFERAYDTVSWSFLERMMIKLGFAEGWLKWIRACIFQSSMSILVNGSPTGEFKVCKGLRQGDPLSPFLFLIVAEGLTGMIRRAVEIGKFHGYKVNEFLQVQILQFADDTILMGEGSWENLWTIKTVLRGFELVSGLKINFTKSKLYALNVDDRFLAAGSAFLSCRSDVIPFKFLGIPVGANPRRRETWRPVVEAMSKRLSSWCGRHLSYGGRITLINSVLASLPLYFFSFFKAPVCVLKQL</sequence>
<evidence type="ECO:0000313" key="2">
    <source>
        <dbReference type="EMBL" id="PNX80406.1"/>
    </source>
</evidence>
<dbReference type="Pfam" id="PF00078">
    <property type="entry name" value="RVT_1"/>
    <property type="match status" value="1"/>
</dbReference>
<feature type="non-terminal residue" evidence="2">
    <location>
        <position position="649"/>
    </location>
</feature>
<dbReference type="SUPFAM" id="SSF56672">
    <property type="entry name" value="DNA/RNA polymerases"/>
    <property type="match status" value="1"/>
</dbReference>
<gene>
    <name evidence="2" type="ORF">L195_g036405</name>
</gene>
<dbReference type="InterPro" id="IPR043502">
    <property type="entry name" value="DNA/RNA_pol_sf"/>
</dbReference>
<dbReference type="GO" id="GO:0016301">
    <property type="term" value="F:kinase activity"/>
    <property type="evidence" value="ECO:0007669"/>
    <property type="project" value="UniProtKB-KW"/>
</dbReference>
<dbReference type="PROSITE" id="PS50878">
    <property type="entry name" value="RT_POL"/>
    <property type="match status" value="1"/>
</dbReference>
<dbReference type="EMBL" id="ASHM01037890">
    <property type="protein sequence ID" value="PNX80406.1"/>
    <property type="molecule type" value="Genomic_DNA"/>
</dbReference>
<dbReference type="InterPro" id="IPR000477">
    <property type="entry name" value="RT_dom"/>
</dbReference>
<feature type="domain" description="Reverse transcriptase" evidence="1">
    <location>
        <begin position="309"/>
        <end position="586"/>
    </location>
</feature>
<comment type="caution">
    <text evidence="2">The sequence shown here is derived from an EMBL/GenBank/DDBJ whole genome shotgun (WGS) entry which is preliminary data.</text>
</comment>
<evidence type="ECO:0000259" key="1">
    <source>
        <dbReference type="PROSITE" id="PS50878"/>
    </source>
</evidence>
<name>A0A2K3LPD8_TRIPR</name>
<reference evidence="2 3" key="2">
    <citation type="journal article" date="2017" name="Front. Plant Sci.">
        <title>Gene Classification and Mining of Molecular Markers Useful in Red Clover (Trifolium pratense) Breeding.</title>
        <authorList>
            <person name="Istvanek J."/>
            <person name="Dluhosova J."/>
            <person name="Dluhos P."/>
            <person name="Patkova L."/>
            <person name="Nedelnik J."/>
            <person name="Repkova J."/>
        </authorList>
    </citation>
    <scope>NUCLEOTIDE SEQUENCE [LARGE SCALE GENOMIC DNA]</scope>
    <source>
        <strain evidence="3">cv. Tatra</strain>
        <tissue evidence="2">Young leaves</tissue>
    </source>
</reference>
<dbReference type="SUPFAM" id="SSF56219">
    <property type="entry name" value="DNase I-like"/>
    <property type="match status" value="1"/>
</dbReference>
<dbReference type="STRING" id="57577.A0A2K3LPD8"/>
<reference evidence="2 3" key="1">
    <citation type="journal article" date="2014" name="Am. J. Bot.">
        <title>Genome assembly and annotation for red clover (Trifolium pratense; Fabaceae).</title>
        <authorList>
            <person name="Istvanek J."/>
            <person name="Jaros M."/>
            <person name="Krenek A."/>
            <person name="Repkova J."/>
        </authorList>
    </citation>
    <scope>NUCLEOTIDE SEQUENCE [LARGE SCALE GENOMIC DNA]</scope>
    <source>
        <strain evidence="3">cv. Tatra</strain>
        <tissue evidence="2">Young leaves</tissue>
    </source>
</reference>
<dbReference type="Proteomes" id="UP000236291">
    <property type="component" value="Unassembled WGS sequence"/>
</dbReference>
<keyword evidence="2" id="KW-0675">Receptor</keyword>
<protein>
    <submittedName>
        <fullName evidence="2">Cysteine-rich receptor-like protein kinase</fullName>
    </submittedName>
</protein>
<dbReference type="InterPro" id="IPR036691">
    <property type="entry name" value="Endo/exonu/phosph_ase_sf"/>
</dbReference>
<dbReference type="PANTHER" id="PTHR31635:SF196">
    <property type="entry name" value="REVERSE TRANSCRIPTASE DOMAIN-CONTAINING PROTEIN-RELATED"/>
    <property type="match status" value="1"/>
</dbReference>
<evidence type="ECO:0000313" key="3">
    <source>
        <dbReference type="Proteomes" id="UP000236291"/>
    </source>
</evidence>
<dbReference type="PANTHER" id="PTHR31635">
    <property type="entry name" value="REVERSE TRANSCRIPTASE DOMAIN-CONTAINING PROTEIN-RELATED"/>
    <property type="match status" value="1"/>
</dbReference>
<organism evidence="2 3">
    <name type="scientific">Trifolium pratense</name>
    <name type="common">Red clover</name>
    <dbReference type="NCBI Taxonomy" id="57577"/>
    <lineage>
        <taxon>Eukaryota</taxon>
        <taxon>Viridiplantae</taxon>
        <taxon>Streptophyta</taxon>
        <taxon>Embryophyta</taxon>
        <taxon>Tracheophyta</taxon>
        <taxon>Spermatophyta</taxon>
        <taxon>Magnoliopsida</taxon>
        <taxon>eudicotyledons</taxon>
        <taxon>Gunneridae</taxon>
        <taxon>Pentapetalae</taxon>
        <taxon>rosids</taxon>
        <taxon>fabids</taxon>
        <taxon>Fabales</taxon>
        <taxon>Fabaceae</taxon>
        <taxon>Papilionoideae</taxon>
        <taxon>50 kb inversion clade</taxon>
        <taxon>NPAAA clade</taxon>
        <taxon>Hologalegina</taxon>
        <taxon>IRL clade</taxon>
        <taxon>Trifolieae</taxon>
        <taxon>Trifolium</taxon>
    </lineage>
</organism>